<comment type="caution">
    <text evidence="4">The sequence shown here is derived from an EMBL/GenBank/DDBJ whole genome shotgun (WGS) entry which is preliminary data.</text>
</comment>
<keyword evidence="2" id="KW-1015">Disulfide bond</keyword>
<accession>A0A9P4K9Q0</accession>
<feature type="disulfide bond" evidence="2">
    <location>
        <begin position="276"/>
        <end position="317"/>
    </location>
</feature>
<dbReference type="InterPro" id="IPR001461">
    <property type="entry name" value="Aspartic_peptidase_A1"/>
</dbReference>
<keyword evidence="4" id="KW-0645">Protease</keyword>
<proteinExistence type="inferred from homology"/>
<dbReference type="OrthoDB" id="771136at2759"/>
<evidence type="ECO:0000256" key="2">
    <source>
        <dbReference type="PIRSR" id="PIRSR601461-2"/>
    </source>
</evidence>
<evidence type="ECO:0000313" key="4">
    <source>
        <dbReference type="EMBL" id="KAF2265192.1"/>
    </source>
</evidence>
<keyword evidence="5" id="KW-1185">Reference proteome</keyword>
<dbReference type="Proteomes" id="UP000800093">
    <property type="component" value="Unassembled WGS sequence"/>
</dbReference>
<evidence type="ECO:0000256" key="1">
    <source>
        <dbReference type="ARBA" id="ARBA00007447"/>
    </source>
</evidence>
<dbReference type="PRINTS" id="PR00792">
    <property type="entry name" value="PEPSIN"/>
</dbReference>
<dbReference type="PANTHER" id="PTHR47966:SF51">
    <property type="entry name" value="BETA-SITE APP-CLEAVING ENZYME, ISOFORM A-RELATED"/>
    <property type="match status" value="1"/>
</dbReference>
<dbReference type="Pfam" id="PF00026">
    <property type="entry name" value="Asp"/>
    <property type="match status" value="1"/>
</dbReference>
<protein>
    <submittedName>
        <fullName evidence="4">Acid protease</fullName>
    </submittedName>
</protein>
<evidence type="ECO:0000313" key="5">
    <source>
        <dbReference type="Proteomes" id="UP000800093"/>
    </source>
</evidence>
<dbReference type="InterPro" id="IPR033121">
    <property type="entry name" value="PEPTIDASE_A1"/>
</dbReference>
<dbReference type="SUPFAM" id="SSF50630">
    <property type="entry name" value="Acid proteases"/>
    <property type="match status" value="1"/>
</dbReference>
<dbReference type="PANTHER" id="PTHR47966">
    <property type="entry name" value="BETA-SITE APP-CLEAVING ENZYME, ISOFORM A-RELATED"/>
    <property type="match status" value="1"/>
</dbReference>
<evidence type="ECO:0000259" key="3">
    <source>
        <dbReference type="PROSITE" id="PS51767"/>
    </source>
</evidence>
<dbReference type="GO" id="GO:0000324">
    <property type="term" value="C:fungal-type vacuole"/>
    <property type="evidence" value="ECO:0007669"/>
    <property type="project" value="TreeGrafter"/>
</dbReference>
<dbReference type="EMBL" id="ML986610">
    <property type="protein sequence ID" value="KAF2265192.1"/>
    <property type="molecule type" value="Genomic_DNA"/>
</dbReference>
<name>A0A9P4K9Q0_9PLEO</name>
<dbReference type="PROSITE" id="PS51767">
    <property type="entry name" value="PEPTIDASE_A1"/>
    <property type="match status" value="1"/>
</dbReference>
<dbReference type="GO" id="GO:0006508">
    <property type="term" value="P:proteolysis"/>
    <property type="evidence" value="ECO:0007669"/>
    <property type="project" value="UniProtKB-KW"/>
</dbReference>
<keyword evidence="4" id="KW-0378">Hydrolase</keyword>
<dbReference type="CDD" id="cd05471">
    <property type="entry name" value="pepsin_like"/>
    <property type="match status" value="1"/>
</dbReference>
<dbReference type="InterPro" id="IPR021109">
    <property type="entry name" value="Peptidase_aspartic_dom_sf"/>
</dbReference>
<sequence>MYTTTISIGNPPTRFRAQVDTSWGPVFVPSVNCENVPCWMHYENMYNSGNSSTYSPNGTACQVGYWGQYGLWTKGNISQDNIHIGNMEVRNQEFEEVTHWIPSELEREDLYDTVLGLSLRDIDDRWTTFRAPSLFQSMVRQQLLKDGLFALRLSRTDAEVGELILGGIPEEIKSAGLIDIPLTRNFIEERSNDQGGGPDDKDDDIMRFYASGGWQVAIRNITVIGQGWSSSPIAILPKNYTAVISTSFPWIGVPFEVADEINQKLGLEEFMNAVNCDKRRTLPNITFHLGPSSKEIILTPWDYLIEVYNDARQELTCASPFWGREEEDLRGFLILGSPFLNGLYSVWDADRETLSFANRIGHDGDVAGVLG</sequence>
<feature type="domain" description="Peptidase A1" evidence="3">
    <location>
        <begin position="2"/>
        <end position="357"/>
    </location>
</feature>
<dbReference type="GO" id="GO:0004190">
    <property type="term" value="F:aspartic-type endopeptidase activity"/>
    <property type="evidence" value="ECO:0007669"/>
    <property type="project" value="InterPro"/>
</dbReference>
<reference evidence="5" key="1">
    <citation type="journal article" date="2020" name="Stud. Mycol.">
        <title>101 Dothideomycetes genomes: A test case for predicting lifestyles and emergence of pathogens.</title>
        <authorList>
            <person name="Haridas S."/>
            <person name="Albert R."/>
            <person name="Binder M."/>
            <person name="Bloem J."/>
            <person name="LaButti K."/>
            <person name="Salamov A."/>
            <person name="Andreopoulos B."/>
            <person name="Baker S."/>
            <person name="Barry K."/>
            <person name="Bills G."/>
            <person name="Bluhm B."/>
            <person name="Cannon C."/>
            <person name="Castanera R."/>
            <person name="Culley D."/>
            <person name="Daum C."/>
            <person name="Ezra D."/>
            <person name="Gonzalez J."/>
            <person name="Henrissat B."/>
            <person name="Kuo A."/>
            <person name="Liang C."/>
            <person name="Lipzen A."/>
            <person name="Lutzoni F."/>
            <person name="Magnuson J."/>
            <person name="Mondo S."/>
            <person name="Nolan M."/>
            <person name="Ohm R."/>
            <person name="Pangilinan J."/>
            <person name="Park H.-J."/>
            <person name="Ramirez L."/>
            <person name="Alfaro M."/>
            <person name="Sun H."/>
            <person name="Tritt A."/>
            <person name="Yoshinaga Y."/>
            <person name="Zwiers L.-H."/>
            <person name="Turgeon B."/>
            <person name="Goodwin S."/>
            <person name="Spatafora J."/>
            <person name="Crous P."/>
            <person name="Grigoriev I."/>
        </authorList>
    </citation>
    <scope>NUCLEOTIDE SEQUENCE [LARGE SCALE GENOMIC DNA]</scope>
    <source>
        <strain evidence="5">CBS 304.66</strain>
    </source>
</reference>
<comment type="similarity">
    <text evidence="1">Belongs to the peptidase A1 family.</text>
</comment>
<dbReference type="InterPro" id="IPR034164">
    <property type="entry name" value="Pepsin-like_dom"/>
</dbReference>
<gene>
    <name evidence="4" type="ORF">CC78DRAFT_208437</name>
</gene>
<organism evidence="4 5">
    <name type="scientific">Lojkania enalia</name>
    <dbReference type="NCBI Taxonomy" id="147567"/>
    <lineage>
        <taxon>Eukaryota</taxon>
        <taxon>Fungi</taxon>
        <taxon>Dikarya</taxon>
        <taxon>Ascomycota</taxon>
        <taxon>Pezizomycotina</taxon>
        <taxon>Dothideomycetes</taxon>
        <taxon>Pleosporomycetidae</taxon>
        <taxon>Pleosporales</taxon>
        <taxon>Pleosporales incertae sedis</taxon>
        <taxon>Lojkania</taxon>
    </lineage>
</organism>
<dbReference type="AlphaFoldDB" id="A0A9P4K9Q0"/>
<dbReference type="Gene3D" id="2.40.70.10">
    <property type="entry name" value="Acid Proteases"/>
    <property type="match status" value="2"/>
</dbReference>